<accession>A0A9D7S916</accession>
<sequence>MDNNQLIERLNLYIGKSTNIKGEEYEFKGVYKFGMAERSEGEEMKMQSHAVFIQVGGEKQITLSLIVALRYFESKSD</sequence>
<protein>
    <submittedName>
        <fullName evidence="1">Uncharacterized protein</fullName>
    </submittedName>
</protein>
<reference evidence="1 2" key="1">
    <citation type="submission" date="2020-10" db="EMBL/GenBank/DDBJ databases">
        <title>Connecting structure to function with the recovery of over 1000 high-quality activated sludge metagenome-assembled genomes encoding full-length rRNA genes using long-read sequencing.</title>
        <authorList>
            <person name="Singleton C.M."/>
            <person name="Petriglieri F."/>
            <person name="Kristensen J.M."/>
            <person name="Kirkegaard R.H."/>
            <person name="Michaelsen T.Y."/>
            <person name="Andersen M.H."/>
            <person name="Karst S.M."/>
            <person name="Dueholm M.S."/>
            <person name="Nielsen P.H."/>
            <person name="Albertsen M."/>
        </authorList>
    </citation>
    <scope>NUCLEOTIDE SEQUENCE [LARGE SCALE GENOMIC DNA]</scope>
    <source>
        <strain evidence="1">Ribe_18-Q3-R11-54_BAT3C.373</strain>
    </source>
</reference>
<dbReference type="Proteomes" id="UP000808349">
    <property type="component" value="Unassembled WGS sequence"/>
</dbReference>
<dbReference type="EMBL" id="JADKFW010000008">
    <property type="protein sequence ID" value="MBK9718200.1"/>
    <property type="molecule type" value="Genomic_DNA"/>
</dbReference>
<organism evidence="1 2">
    <name type="scientific">Candidatus Defluviibacterium haderslevense</name>
    <dbReference type="NCBI Taxonomy" id="2981993"/>
    <lineage>
        <taxon>Bacteria</taxon>
        <taxon>Pseudomonadati</taxon>
        <taxon>Bacteroidota</taxon>
        <taxon>Saprospiria</taxon>
        <taxon>Saprospirales</taxon>
        <taxon>Saprospiraceae</taxon>
        <taxon>Candidatus Defluviibacterium</taxon>
    </lineage>
</organism>
<gene>
    <name evidence="1" type="ORF">IPO85_11940</name>
</gene>
<proteinExistence type="predicted"/>
<comment type="caution">
    <text evidence="1">The sequence shown here is derived from an EMBL/GenBank/DDBJ whole genome shotgun (WGS) entry which is preliminary data.</text>
</comment>
<evidence type="ECO:0000313" key="2">
    <source>
        <dbReference type="Proteomes" id="UP000808349"/>
    </source>
</evidence>
<evidence type="ECO:0000313" key="1">
    <source>
        <dbReference type="EMBL" id="MBK9718200.1"/>
    </source>
</evidence>
<dbReference type="AlphaFoldDB" id="A0A9D7S916"/>
<name>A0A9D7S916_9BACT</name>